<dbReference type="SUPFAM" id="SSF51735">
    <property type="entry name" value="NAD(P)-binding Rossmann-fold domains"/>
    <property type="match status" value="1"/>
</dbReference>
<dbReference type="Gene3D" id="3.30.360.10">
    <property type="entry name" value="Dihydrodipicolinate Reductase, domain 2"/>
    <property type="match status" value="1"/>
</dbReference>
<dbReference type="GO" id="GO:0000166">
    <property type="term" value="F:nucleotide binding"/>
    <property type="evidence" value="ECO:0007669"/>
    <property type="project" value="InterPro"/>
</dbReference>
<dbReference type="HOGENOM" id="CLU_023194_24_1_10"/>
<dbReference type="InterPro" id="IPR000683">
    <property type="entry name" value="Gfo/Idh/MocA-like_OxRdtase_N"/>
</dbReference>
<keyword evidence="4" id="KW-1185">Reference proteome</keyword>
<dbReference type="RefSeq" id="WP_013631733.1">
    <property type="nucleotide sequence ID" value="NC_015177.1"/>
</dbReference>
<dbReference type="STRING" id="762903.Pedsa_0656"/>
<dbReference type="EMBL" id="CP002545">
    <property type="protein sequence ID" value="ADY51232.1"/>
    <property type="molecule type" value="Genomic_DNA"/>
</dbReference>
<evidence type="ECO:0000259" key="2">
    <source>
        <dbReference type="Pfam" id="PF22725"/>
    </source>
</evidence>
<dbReference type="KEGG" id="psn:Pedsa_0656"/>
<evidence type="ECO:0000313" key="4">
    <source>
        <dbReference type="Proteomes" id="UP000000310"/>
    </source>
</evidence>
<feature type="domain" description="Gfo/Idh/MocA-like oxidoreductase N-terminal" evidence="1">
    <location>
        <begin position="35"/>
        <end position="155"/>
    </location>
</feature>
<reference evidence="4" key="2">
    <citation type="submission" date="2011-02" db="EMBL/GenBank/DDBJ databases">
        <title>The complete genome of Pedobacter saltans DSM 12145.</title>
        <authorList>
            <consortium name="US DOE Joint Genome Institute (JGI-PGF)"/>
            <person name="Lucas S."/>
            <person name="Copeland A."/>
            <person name="Lapidus A."/>
            <person name="Bruce D."/>
            <person name="Goodwin L."/>
            <person name="Pitluck S."/>
            <person name="Kyrpides N."/>
            <person name="Mavromatis K."/>
            <person name="Pagani I."/>
            <person name="Ivanova N."/>
            <person name="Ovchinnikova G."/>
            <person name="Lu M."/>
            <person name="Detter J.C."/>
            <person name="Han C."/>
            <person name="Land M."/>
            <person name="Hauser L."/>
            <person name="Markowitz V."/>
            <person name="Cheng J.-F."/>
            <person name="Hugenholtz P."/>
            <person name="Woyke T."/>
            <person name="Wu D."/>
            <person name="Tindall B."/>
            <person name="Pomrenke H.G."/>
            <person name="Brambilla E."/>
            <person name="Klenk H.-P."/>
            <person name="Eisen J.A."/>
        </authorList>
    </citation>
    <scope>NUCLEOTIDE SEQUENCE [LARGE SCALE GENOMIC DNA]</scope>
    <source>
        <strain evidence="4">ATCC 51119 / DSM 12145 / JCM 21818 / LMG 10337 / NBRC 100064 / NCIMB 13643</strain>
    </source>
</reference>
<dbReference type="OrthoDB" id="9771072at2"/>
<dbReference type="InterPro" id="IPR055170">
    <property type="entry name" value="GFO_IDH_MocA-like_dom"/>
</dbReference>
<dbReference type="PANTHER" id="PTHR43818">
    <property type="entry name" value="BCDNA.GH03377"/>
    <property type="match status" value="1"/>
</dbReference>
<proteinExistence type="predicted"/>
<dbReference type="PANTHER" id="PTHR43818:SF12">
    <property type="entry name" value="NADH-DEPENDENT DEHYDROGENASE-RELATED"/>
    <property type="match status" value="1"/>
</dbReference>
<gene>
    <name evidence="3" type="ordered locus">Pedsa_0656</name>
</gene>
<dbReference type="Gene3D" id="3.40.50.720">
    <property type="entry name" value="NAD(P)-binding Rossmann-like Domain"/>
    <property type="match status" value="1"/>
</dbReference>
<evidence type="ECO:0000313" key="3">
    <source>
        <dbReference type="EMBL" id="ADY51232.1"/>
    </source>
</evidence>
<dbReference type="Pfam" id="PF01408">
    <property type="entry name" value="GFO_IDH_MocA"/>
    <property type="match status" value="1"/>
</dbReference>
<dbReference type="AlphaFoldDB" id="F0S811"/>
<evidence type="ECO:0000259" key="1">
    <source>
        <dbReference type="Pfam" id="PF01408"/>
    </source>
</evidence>
<dbReference type="eggNOG" id="COG0673">
    <property type="taxonomic scope" value="Bacteria"/>
</dbReference>
<dbReference type="Pfam" id="PF22725">
    <property type="entry name" value="GFO_IDH_MocA_C3"/>
    <property type="match status" value="1"/>
</dbReference>
<organism evidence="3 4">
    <name type="scientific">Pseudopedobacter saltans (strain ATCC 51119 / DSM 12145 / JCM 21818 / CCUG 39354 / LMG 10337 / NBRC 100064 / NCIMB 13643)</name>
    <name type="common">Pedobacter saltans</name>
    <dbReference type="NCBI Taxonomy" id="762903"/>
    <lineage>
        <taxon>Bacteria</taxon>
        <taxon>Pseudomonadati</taxon>
        <taxon>Bacteroidota</taxon>
        <taxon>Sphingobacteriia</taxon>
        <taxon>Sphingobacteriales</taxon>
        <taxon>Sphingobacteriaceae</taxon>
        <taxon>Pseudopedobacter</taxon>
    </lineage>
</organism>
<dbReference type="InterPro" id="IPR036291">
    <property type="entry name" value="NAD(P)-bd_dom_sf"/>
</dbReference>
<dbReference type="InterPro" id="IPR050463">
    <property type="entry name" value="Gfo/Idh/MocA_oxidrdct_glycsds"/>
</dbReference>
<protein>
    <submittedName>
        <fullName evidence="3">Oxidoreductase domain protein</fullName>
    </submittedName>
</protein>
<dbReference type="SUPFAM" id="SSF55347">
    <property type="entry name" value="Glyceraldehyde-3-phosphate dehydrogenase-like, C-terminal domain"/>
    <property type="match status" value="1"/>
</dbReference>
<dbReference type="Proteomes" id="UP000000310">
    <property type="component" value="Chromosome"/>
</dbReference>
<feature type="domain" description="GFO/IDH/MocA-like oxidoreductase" evidence="2">
    <location>
        <begin position="165"/>
        <end position="296"/>
    </location>
</feature>
<sequence length="398" mass="45016">MSRRKFLAQSGLIAGGVLLQNSAFANLYQKGEKILKVGIIGYGDRGSGIKSVMDSLPDLFDVVAVCDTLQFRLDNAKKLKTYAYKTKDYKKILDDKQIDVVVIATPLSEHYHIAKDSLLAGKHVYLEKAMTYTSAQALDLVNLSKKYSKQILQIGHQYRSSPLYYKVKDMIESGYIGKVTHIDCRWDRNWNWRRAVPDPALERQVNWRMYKEYSGGLAAELLSHQIDFINWAFKTNPQEIFATGGIDFYKDGRETFDNLQAVLRYKDAGMIGTFGATCANKKDGYLFKIKGSKGAISLLVNEGVIYPEKEMMEALQTVDGVTGATKITWNKDGGIPILNEPTKDGTWYALKDYYKSIIENKQPDSNVITGAKTAFCVDMINQAAYNDKIQYWKPEFNI</sequence>
<reference evidence="3 4" key="1">
    <citation type="journal article" date="2011" name="Stand. Genomic Sci.">
        <title>Complete genome sequence of the gliding, heparinolytic Pedobacter saltans type strain (113).</title>
        <authorList>
            <person name="Liolios K."/>
            <person name="Sikorski J."/>
            <person name="Lu M."/>
            <person name="Nolan M."/>
            <person name="Lapidus A."/>
            <person name="Lucas S."/>
            <person name="Hammon N."/>
            <person name="Deshpande S."/>
            <person name="Cheng J.F."/>
            <person name="Tapia R."/>
            <person name="Han C."/>
            <person name="Goodwin L."/>
            <person name="Pitluck S."/>
            <person name="Huntemann M."/>
            <person name="Ivanova N."/>
            <person name="Pagani I."/>
            <person name="Mavromatis K."/>
            <person name="Ovchinikova G."/>
            <person name="Pati A."/>
            <person name="Chen A."/>
            <person name="Palaniappan K."/>
            <person name="Land M."/>
            <person name="Hauser L."/>
            <person name="Brambilla E.M."/>
            <person name="Kotsyurbenko O."/>
            <person name="Rohde M."/>
            <person name="Tindall B.J."/>
            <person name="Abt B."/>
            <person name="Goker M."/>
            <person name="Detter J.C."/>
            <person name="Woyke T."/>
            <person name="Bristow J."/>
            <person name="Eisen J.A."/>
            <person name="Markowitz V."/>
            <person name="Hugenholtz P."/>
            <person name="Klenk H.P."/>
            <person name="Kyrpides N.C."/>
        </authorList>
    </citation>
    <scope>NUCLEOTIDE SEQUENCE [LARGE SCALE GENOMIC DNA]</scope>
    <source>
        <strain evidence="4">ATCC 51119 / DSM 12145 / JCM 21818 / LMG 10337 / NBRC 100064 / NCIMB 13643</strain>
    </source>
</reference>
<accession>F0S811</accession>
<name>F0S811_PSESL</name>